<protein>
    <submittedName>
        <fullName evidence="2">Lycopene cyclase protein</fullName>
    </submittedName>
</protein>
<dbReference type="EMBL" id="UZWE01000072">
    <property type="protein sequence ID" value="VDS10684.1"/>
    <property type="molecule type" value="Genomic_DNA"/>
</dbReference>
<gene>
    <name evidence="2" type="ORF">PARHAE_03902</name>
</gene>
<evidence type="ECO:0000313" key="2">
    <source>
        <dbReference type="EMBL" id="VDS10684.1"/>
    </source>
</evidence>
<dbReference type="GO" id="GO:0045436">
    <property type="term" value="F:lycopene beta cyclase activity"/>
    <property type="evidence" value="ECO:0007669"/>
    <property type="project" value="InterPro"/>
</dbReference>
<dbReference type="InterPro" id="IPR036188">
    <property type="entry name" value="FAD/NAD-bd_sf"/>
</dbReference>
<dbReference type="NCBIfam" id="TIGR01789">
    <property type="entry name" value="lycopene_cycl"/>
    <property type="match status" value="1"/>
</dbReference>
<dbReference type="SUPFAM" id="SSF51905">
    <property type="entry name" value="FAD/NAD(P)-binding domain"/>
    <property type="match status" value="1"/>
</dbReference>
<dbReference type="RefSeq" id="WP_126156233.1">
    <property type="nucleotide sequence ID" value="NZ_UZWE01000072.1"/>
</dbReference>
<dbReference type="AlphaFoldDB" id="A0A3S4DZ01"/>
<dbReference type="Pfam" id="PF05834">
    <property type="entry name" value="Lycopene_cycl"/>
    <property type="match status" value="1"/>
</dbReference>
<dbReference type="InterPro" id="IPR008461">
    <property type="entry name" value="CrtY"/>
</dbReference>
<dbReference type="GO" id="GO:0016705">
    <property type="term" value="F:oxidoreductase activity, acting on paired donors, with incorporation or reduction of molecular oxygen"/>
    <property type="evidence" value="ECO:0007669"/>
    <property type="project" value="InterPro"/>
</dbReference>
<dbReference type="GO" id="GO:0016117">
    <property type="term" value="P:carotenoid biosynthetic process"/>
    <property type="evidence" value="ECO:0007669"/>
    <property type="project" value="InterPro"/>
</dbReference>
<dbReference type="InterPro" id="IPR010108">
    <property type="entry name" value="Lycopene_cyclase_b/e"/>
</dbReference>
<evidence type="ECO:0000256" key="1">
    <source>
        <dbReference type="ARBA" id="ARBA00006599"/>
    </source>
</evidence>
<proteinExistence type="inferred from homology"/>
<dbReference type="Proteomes" id="UP000270743">
    <property type="component" value="Unassembled WGS sequence"/>
</dbReference>
<accession>A0A3S4DZ01</accession>
<keyword evidence="3" id="KW-1185">Reference proteome</keyword>
<evidence type="ECO:0000313" key="3">
    <source>
        <dbReference type="Proteomes" id="UP000270743"/>
    </source>
</evidence>
<name>A0A3S4DZ01_9RHOB</name>
<sequence length="385" mass="41963">MTHQAAQVVIAGAGLSASLAALRLAGAARVLLIDQRADPLAGHTWSFHAGDIHASQRAWLAPAIRRAWDGQQVRFPGRTRGLRSGYASLDADSLGAALAGVPGVARLTARVASVDAGGVSLADGRRIDADLVLDARGFVPHPAIQVRFQKFLGQELRLAAPHGLTRPVIMDATVPQRDGYRFFYLLPFDDTRLLVEATYYSDAAALSANDQRAAIAAYAADQGWQVAEVVREESGVLPIALRFDPDAFWRSLPPDVPTIGLRAMRFHPLTGYSLPHAVRDADLIARHWRQGPRALARELRRTSLADARAQGFYRLLSRMLFEAAAPDERRRVMARFYGLPEPLIERFYAGRSTLADKARILTGRPPVPVGRALRCLPGALRADPA</sequence>
<comment type="similarity">
    <text evidence="1">Belongs to the lycopene cyclase family.</text>
</comment>
<dbReference type="NCBIfam" id="TIGR01790">
    <property type="entry name" value="carotene-cycl"/>
    <property type="match status" value="1"/>
</dbReference>
<dbReference type="OrthoDB" id="5793379at2"/>
<reference evidence="2 3" key="1">
    <citation type="submission" date="2018-12" db="EMBL/GenBank/DDBJ databases">
        <authorList>
            <person name="Criscuolo A."/>
        </authorList>
    </citation>
    <scope>NUCLEOTIDE SEQUENCE [LARGE SCALE GENOMIC DNA]</scope>
    <source>
        <strain evidence="2">ACIP1116241</strain>
    </source>
</reference>
<organism evidence="2 3">
    <name type="scientific">Paracoccus haematequi</name>
    <dbReference type="NCBI Taxonomy" id="2491866"/>
    <lineage>
        <taxon>Bacteria</taxon>
        <taxon>Pseudomonadati</taxon>
        <taxon>Pseudomonadota</taxon>
        <taxon>Alphaproteobacteria</taxon>
        <taxon>Rhodobacterales</taxon>
        <taxon>Paracoccaceae</taxon>
        <taxon>Paracoccus</taxon>
    </lineage>
</organism>